<proteinExistence type="predicted"/>
<gene>
    <name evidence="1" type="ORF">SAMN05421659_106177</name>
</gene>
<protein>
    <submittedName>
        <fullName evidence="1">Uncharacterized protein</fullName>
    </submittedName>
</protein>
<name>A0A1I0Q043_9FIRM</name>
<dbReference type="RefSeq" id="WP_092453371.1">
    <property type="nucleotide sequence ID" value="NZ_FOJI01000006.1"/>
</dbReference>
<keyword evidence="2" id="KW-1185">Reference proteome</keyword>
<organism evidence="1 2">
    <name type="scientific">[Clostridium] fimetarium</name>
    <dbReference type="NCBI Taxonomy" id="99656"/>
    <lineage>
        <taxon>Bacteria</taxon>
        <taxon>Bacillati</taxon>
        <taxon>Bacillota</taxon>
        <taxon>Clostridia</taxon>
        <taxon>Lachnospirales</taxon>
        <taxon>Lachnospiraceae</taxon>
    </lineage>
</organism>
<dbReference type="EMBL" id="FOJI01000006">
    <property type="protein sequence ID" value="SEW20158.1"/>
    <property type="molecule type" value="Genomic_DNA"/>
</dbReference>
<dbReference type="Proteomes" id="UP000199701">
    <property type="component" value="Unassembled WGS sequence"/>
</dbReference>
<reference evidence="1 2" key="1">
    <citation type="submission" date="2016-10" db="EMBL/GenBank/DDBJ databases">
        <authorList>
            <person name="de Groot N.N."/>
        </authorList>
    </citation>
    <scope>NUCLEOTIDE SEQUENCE [LARGE SCALE GENOMIC DNA]</scope>
    <source>
        <strain evidence="1 2">DSM 9179</strain>
    </source>
</reference>
<dbReference type="STRING" id="99656.SAMN05421659_106177"/>
<accession>A0A1I0Q043</accession>
<sequence length="268" mass="31539">MKAQYGKMEEIIRRYRGGLMRTETIKAYEEANKKTMEDIIMKMEAFLDLKNHVISAMKIGDLKKIIKNQDALAEEEKLKYININKCKDYDTFIRIASERVEEFDAERDNRHVRGEICRIQNRQRLAKRSELNWVDMDAKGIGEYDKETESFASGNFLGMLNYRASGGEEWRRMLKEFQENPRDVHTMPETGYEIEWFHVASDGEKVTIMQAKKKPFKVISTPMVLNESKLSLMVALYRNVKHGVKFKENPDSEMEYWLGIFKLLRVRG</sequence>
<evidence type="ECO:0000313" key="1">
    <source>
        <dbReference type="EMBL" id="SEW20158.1"/>
    </source>
</evidence>
<evidence type="ECO:0000313" key="2">
    <source>
        <dbReference type="Proteomes" id="UP000199701"/>
    </source>
</evidence>
<dbReference type="AlphaFoldDB" id="A0A1I0Q043"/>